<keyword evidence="13" id="KW-1185">Reference proteome</keyword>
<name>A0AAD5MT92_PARTN</name>
<dbReference type="PANTHER" id="PTHR10615">
    <property type="entry name" value="HISTONE ACETYLTRANSFERASE"/>
    <property type="match status" value="1"/>
</dbReference>
<dbReference type="GO" id="GO:0003712">
    <property type="term" value="F:transcription coregulator activity"/>
    <property type="evidence" value="ECO:0007669"/>
    <property type="project" value="TreeGrafter"/>
</dbReference>
<dbReference type="GO" id="GO:0008270">
    <property type="term" value="F:zinc ion binding"/>
    <property type="evidence" value="ECO:0007669"/>
    <property type="project" value="UniProtKB-KW"/>
</dbReference>
<sequence>MESGILLLSLESSPLQRGGIKRKRDKSSSPAFALQAYLNAKHVEGSSAVEDGTIQIGHIDVQITKIEFAKLDDEQKVKAYYSGEYPPTFSRMKTLFVCGGCFNYTGNEAQHTTHMRKWPCISAPPGKEVYFDQQNKNSVFEVIGETEEQYCMNLCQLAMLWIGNKVSSARLNRSYSASSPHFAMVAIDWWDTSVAQAVHLKQSRLHLRLPVLP</sequence>
<dbReference type="EMBL" id="JAHQIW010005768">
    <property type="protein sequence ID" value="KAJ1367070.1"/>
    <property type="molecule type" value="Genomic_DNA"/>
</dbReference>
<dbReference type="GO" id="GO:0003682">
    <property type="term" value="F:chromatin binding"/>
    <property type="evidence" value="ECO:0007669"/>
    <property type="project" value="TreeGrafter"/>
</dbReference>
<dbReference type="Pfam" id="PF17772">
    <property type="entry name" value="zf-MYST"/>
    <property type="match status" value="1"/>
</dbReference>
<keyword evidence="4" id="KW-0863">Zinc-finger</keyword>
<keyword evidence="7 8" id="KW-0539">Nucleus</keyword>
<evidence type="ECO:0000256" key="7">
    <source>
        <dbReference type="ARBA" id="ARBA00023242"/>
    </source>
</evidence>
<dbReference type="GO" id="GO:0006357">
    <property type="term" value="P:regulation of transcription by RNA polymerase II"/>
    <property type="evidence" value="ECO:0007669"/>
    <property type="project" value="TreeGrafter"/>
</dbReference>
<dbReference type="InterPro" id="IPR002717">
    <property type="entry name" value="HAT_MYST-type"/>
</dbReference>
<dbReference type="EMBL" id="JAHQIW010005768">
    <property type="protein sequence ID" value="KAJ1367077.1"/>
    <property type="molecule type" value="Genomic_DNA"/>
</dbReference>
<keyword evidence="2" id="KW-0808">Transferase</keyword>
<dbReference type="AlphaFoldDB" id="A0AAD5MT92"/>
<keyword evidence="6" id="KW-0156">Chromatin regulator</keyword>
<dbReference type="GO" id="GO:0000785">
    <property type="term" value="C:chromatin"/>
    <property type="evidence" value="ECO:0007669"/>
    <property type="project" value="TreeGrafter"/>
</dbReference>
<dbReference type="GO" id="GO:0004402">
    <property type="term" value="F:histone acetyltransferase activity"/>
    <property type="evidence" value="ECO:0007669"/>
    <property type="project" value="InterPro"/>
</dbReference>
<evidence type="ECO:0000256" key="1">
    <source>
        <dbReference type="ARBA" id="ARBA00004123"/>
    </source>
</evidence>
<proteinExistence type="inferred from homology"/>
<keyword evidence="3" id="KW-0479">Metal-binding</keyword>
<evidence type="ECO:0000313" key="12">
    <source>
        <dbReference type="EMBL" id="KAJ1367077.1"/>
    </source>
</evidence>
<dbReference type="SUPFAM" id="SSF55729">
    <property type="entry name" value="Acyl-CoA N-acyltransferases (Nat)"/>
    <property type="match status" value="1"/>
</dbReference>
<dbReference type="PANTHER" id="PTHR10615:SF161">
    <property type="entry name" value="HISTONE ACETYLTRANSFERASE KAT7"/>
    <property type="match status" value="1"/>
</dbReference>
<evidence type="ECO:0000256" key="4">
    <source>
        <dbReference type="ARBA" id="ARBA00022771"/>
    </source>
</evidence>
<protein>
    <recommendedName>
        <fullName evidence="8">Histone acetyltransferase</fullName>
        <ecNumber evidence="8">2.3.1.48</ecNumber>
    </recommendedName>
</protein>
<evidence type="ECO:0000313" key="11">
    <source>
        <dbReference type="EMBL" id="KAJ1367070.1"/>
    </source>
</evidence>
<dbReference type="Proteomes" id="UP001196413">
    <property type="component" value="Unassembled WGS sequence"/>
</dbReference>
<accession>A0AAD5MT92</accession>
<comment type="subcellular location">
    <subcellularLocation>
        <location evidence="1 8">Nucleus</location>
    </subcellularLocation>
</comment>
<evidence type="ECO:0000313" key="10">
    <source>
        <dbReference type="EMBL" id="KAJ1364217.1"/>
    </source>
</evidence>
<comment type="similarity">
    <text evidence="8">Belongs to the MYST (SAS/MOZ) family.</text>
</comment>
<evidence type="ECO:0000256" key="6">
    <source>
        <dbReference type="ARBA" id="ARBA00022853"/>
    </source>
</evidence>
<evidence type="ECO:0000256" key="3">
    <source>
        <dbReference type="ARBA" id="ARBA00022723"/>
    </source>
</evidence>
<dbReference type="InterPro" id="IPR050603">
    <property type="entry name" value="MYST_HAT"/>
</dbReference>
<keyword evidence="5" id="KW-0862">Zinc</keyword>
<evidence type="ECO:0000313" key="13">
    <source>
        <dbReference type="Proteomes" id="UP001196413"/>
    </source>
</evidence>
<evidence type="ECO:0000256" key="8">
    <source>
        <dbReference type="RuleBase" id="RU361211"/>
    </source>
</evidence>
<comment type="caution">
    <text evidence="10">The sequence shown here is derived from an EMBL/GenBank/DDBJ whole genome shotgun (WGS) entry which is preliminary data.</text>
</comment>
<gene>
    <name evidence="10" type="primary">KAT7_1</name>
    <name evidence="11" type="synonym">KAT7_2</name>
    <name evidence="12" type="synonym">KAT7_3</name>
    <name evidence="10" type="ORF">KIN20_024248</name>
    <name evidence="11" type="ORF">KIN20_027919</name>
    <name evidence="12" type="ORF">KIN20_027926</name>
</gene>
<dbReference type="EMBL" id="JAHQIW010004888">
    <property type="protein sequence ID" value="KAJ1364217.1"/>
    <property type="molecule type" value="Genomic_DNA"/>
</dbReference>
<reference evidence="10" key="1">
    <citation type="submission" date="2021-06" db="EMBL/GenBank/DDBJ databases">
        <title>Parelaphostrongylus tenuis whole genome reference sequence.</title>
        <authorList>
            <person name="Garwood T.J."/>
            <person name="Larsen P.A."/>
            <person name="Fountain-Jones N.M."/>
            <person name="Garbe J.R."/>
            <person name="Macchietto M.G."/>
            <person name="Kania S.A."/>
            <person name="Gerhold R.W."/>
            <person name="Richards J.E."/>
            <person name="Wolf T.M."/>
        </authorList>
    </citation>
    <scope>NUCLEOTIDE SEQUENCE</scope>
    <source>
        <strain evidence="10">MNPRO001-30</strain>
        <tissue evidence="10">Meninges</tissue>
    </source>
</reference>
<evidence type="ECO:0000259" key="9">
    <source>
        <dbReference type="PROSITE" id="PS51726"/>
    </source>
</evidence>
<comment type="catalytic activity">
    <reaction evidence="8">
        <text>L-lysyl-[protein] + acetyl-CoA = N(6)-acetyl-L-lysyl-[protein] + CoA + H(+)</text>
        <dbReference type="Rhea" id="RHEA:45948"/>
        <dbReference type="Rhea" id="RHEA-COMP:9752"/>
        <dbReference type="Rhea" id="RHEA-COMP:10731"/>
        <dbReference type="ChEBI" id="CHEBI:15378"/>
        <dbReference type="ChEBI" id="CHEBI:29969"/>
        <dbReference type="ChEBI" id="CHEBI:57287"/>
        <dbReference type="ChEBI" id="CHEBI:57288"/>
        <dbReference type="ChEBI" id="CHEBI:61930"/>
        <dbReference type="EC" id="2.3.1.48"/>
    </reaction>
</comment>
<evidence type="ECO:0000256" key="2">
    <source>
        <dbReference type="ARBA" id="ARBA00022679"/>
    </source>
</evidence>
<dbReference type="Gene3D" id="3.40.630.30">
    <property type="match status" value="1"/>
</dbReference>
<feature type="domain" description="MYST-type HAT" evidence="9">
    <location>
        <begin position="61"/>
        <end position="213"/>
    </location>
</feature>
<evidence type="ECO:0000256" key="5">
    <source>
        <dbReference type="ARBA" id="ARBA00022833"/>
    </source>
</evidence>
<dbReference type="PROSITE" id="PS51726">
    <property type="entry name" value="MYST_HAT"/>
    <property type="match status" value="1"/>
</dbReference>
<dbReference type="InterPro" id="IPR016181">
    <property type="entry name" value="Acyl_CoA_acyltransferase"/>
</dbReference>
<dbReference type="EC" id="2.3.1.48" evidence="8"/>
<organism evidence="10 13">
    <name type="scientific">Parelaphostrongylus tenuis</name>
    <name type="common">Meningeal worm</name>
    <dbReference type="NCBI Taxonomy" id="148309"/>
    <lineage>
        <taxon>Eukaryota</taxon>
        <taxon>Metazoa</taxon>
        <taxon>Ecdysozoa</taxon>
        <taxon>Nematoda</taxon>
        <taxon>Chromadorea</taxon>
        <taxon>Rhabditida</taxon>
        <taxon>Rhabditina</taxon>
        <taxon>Rhabditomorpha</taxon>
        <taxon>Strongyloidea</taxon>
        <taxon>Metastrongylidae</taxon>
        <taxon>Parelaphostrongylus</taxon>
    </lineage>
</organism>
<dbReference type="GO" id="GO:0005634">
    <property type="term" value="C:nucleus"/>
    <property type="evidence" value="ECO:0007669"/>
    <property type="project" value="UniProtKB-SubCell"/>
</dbReference>
<dbReference type="InterPro" id="IPR040706">
    <property type="entry name" value="Zf-MYST"/>
</dbReference>
<dbReference type="Gene3D" id="3.30.60.60">
    <property type="entry name" value="N-acetyl transferase-like"/>
    <property type="match status" value="1"/>
</dbReference>